<evidence type="ECO:0000313" key="1">
    <source>
        <dbReference type="Proteomes" id="UP000887565"/>
    </source>
</evidence>
<evidence type="ECO:0000313" key="2">
    <source>
        <dbReference type="WBParaSite" id="nRc.2.0.1.t27790-RA"/>
    </source>
</evidence>
<sequence length="120" mass="13655">MVLLSPEKSQSSRRSLSLHEKYKLIVQLFEIGSLFVDGPNLLVVTQFDLKSKRNFNLKFKIKKILLLLNMEHNIFSGGIPKFSGAGCNIRIQVRARGYLRQNNRDLAISGCNNFEMIPTS</sequence>
<keyword evidence="1" id="KW-1185">Reference proteome</keyword>
<dbReference type="Proteomes" id="UP000887565">
    <property type="component" value="Unplaced"/>
</dbReference>
<proteinExistence type="predicted"/>
<organism evidence="1 2">
    <name type="scientific">Romanomermis culicivorax</name>
    <name type="common">Nematode worm</name>
    <dbReference type="NCBI Taxonomy" id="13658"/>
    <lineage>
        <taxon>Eukaryota</taxon>
        <taxon>Metazoa</taxon>
        <taxon>Ecdysozoa</taxon>
        <taxon>Nematoda</taxon>
        <taxon>Enoplea</taxon>
        <taxon>Dorylaimia</taxon>
        <taxon>Mermithida</taxon>
        <taxon>Mermithoidea</taxon>
        <taxon>Mermithidae</taxon>
        <taxon>Romanomermis</taxon>
    </lineage>
</organism>
<name>A0A915JNL0_ROMCU</name>
<accession>A0A915JNL0</accession>
<dbReference type="WBParaSite" id="nRc.2.0.1.t27790-RA">
    <property type="protein sequence ID" value="nRc.2.0.1.t27790-RA"/>
    <property type="gene ID" value="nRc.2.0.1.g27790"/>
</dbReference>
<dbReference type="AlphaFoldDB" id="A0A915JNL0"/>
<protein>
    <submittedName>
        <fullName evidence="2">Uncharacterized protein</fullName>
    </submittedName>
</protein>
<reference evidence="2" key="1">
    <citation type="submission" date="2022-11" db="UniProtKB">
        <authorList>
            <consortium name="WormBaseParasite"/>
        </authorList>
    </citation>
    <scope>IDENTIFICATION</scope>
</reference>